<dbReference type="InterPro" id="IPR036837">
    <property type="entry name" value="Cation_efflux_CTD_sf"/>
</dbReference>
<dbReference type="GO" id="GO:0016020">
    <property type="term" value="C:membrane"/>
    <property type="evidence" value="ECO:0007669"/>
    <property type="project" value="UniProtKB-SubCell"/>
</dbReference>
<feature type="compositionally biased region" description="Polar residues" evidence="6">
    <location>
        <begin position="515"/>
        <end position="525"/>
    </location>
</feature>
<protein>
    <submittedName>
        <fullName evidence="9">Uncharacterized protein</fullName>
    </submittedName>
</protein>
<proteinExistence type="predicted"/>
<evidence type="ECO:0000313" key="10">
    <source>
        <dbReference type="Proteomes" id="UP000070544"/>
    </source>
</evidence>
<dbReference type="Gene3D" id="3.30.70.1350">
    <property type="entry name" value="Cation efflux protein, cytoplasmic domain"/>
    <property type="match status" value="2"/>
</dbReference>
<dbReference type="SUPFAM" id="SSF160240">
    <property type="entry name" value="Cation efflux protein cytoplasmic domain-like"/>
    <property type="match status" value="1"/>
</dbReference>
<dbReference type="AlphaFoldDB" id="A0A139A946"/>
<dbReference type="STRING" id="1344416.A0A139A946"/>
<dbReference type="PANTHER" id="PTHR43840:SF15">
    <property type="entry name" value="MITOCHONDRIAL METAL TRANSPORTER 1-RELATED"/>
    <property type="match status" value="1"/>
</dbReference>
<dbReference type="NCBIfam" id="TIGR01297">
    <property type="entry name" value="CDF"/>
    <property type="match status" value="1"/>
</dbReference>
<sequence>MPAQLAPSLANAGTQLFLARIRVPACRRPAATAIQSFFAGHSRKGMLASNGPMARPFTIRVSRLLHTSSTSHHNTHSKHQHHEAAASKSDPPPSHEHDHNHAHIASGTSGTSSKVDHHNVPPDHHASHAHSHGIFGHAGHSHSHGADENVLVGLFSKETNRAGVTVTLVGLFTNVGFTLVKAFAGWWYNSASLMADAAHQASDLISDVVTLAAFQISRREADAGHPFGYGRYEAIGALGVSGILIAGAVGTAWYSADVLIHVLQSASASASAAVPSIPSAAATLVPSTPAAGGISSLFNTIMASLFEPTLYHGPHLHGAGAGHSPAGVQSPSNPLDHWALVVTFASIVAKEGLFRWTMAVGTREKSSVLVANAWHHRSDAASSFVALIGVGGALVGVPILDPIGGLLVSGMIAKYGFDTAAESMRELADASVPHSFVHDVELVVAQLVKSDSNIASVSNIRARKVGPVFLIDLDLNVKATASVSTARAIADNLRQAIQASHPQVSEVSIDIDTAENGTPATSNPGDVQPVGNRPITPASASAAGAVPSFAGRPTSDFEDAVRSIVEDKAGFRDVTCSHITIHFLKDGLEVHVDIQIGNQDLTIRDAQQIANKVGESIVDGIPEVLVADVHLELNEHTEKEHANDTKRV</sequence>
<evidence type="ECO:0000256" key="3">
    <source>
        <dbReference type="ARBA" id="ARBA00022692"/>
    </source>
</evidence>
<keyword evidence="4" id="KW-1133">Transmembrane helix</keyword>
<dbReference type="Gene3D" id="1.20.1510.10">
    <property type="entry name" value="Cation efflux protein transmembrane domain"/>
    <property type="match status" value="1"/>
</dbReference>
<dbReference type="GO" id="GO:0098771">
    <property type="term" value="P:inorganic ion homeostasis"/>
    <property type="evidence" value="ECO:0007669"/>
    <property type="project" value="UniProtKB-ARBA"/>
</dbReference>
<gene>
    <name evidence="9" type="ORF">M427DRAFT_71507</name>
</gene>
<evidence type="ECO:0000256" key="5">
    <source>
        <dbReference type="ARBA" id="ARBA00023136"/>
    </source>
</evidence>
<reference evidence="9 10" key="1">
    <citation type="journal article" date="2015" name="Genome Biol. Evol.">
        <title>Phylogenomic analyses indicate that early fungi evolved digesting cell walls of algal ancestors of land plants.</title>
        <authorList>
            <person name="Chang Y."/>
            <person name="Wang S."/>
            <person name="Sekimoto S."/>
            <person name="Aerts A.L."/>
            <person name="Choi C."/>
            <person name="Clum A."/>
            <person name="LaButti K.M."/>
            <person name="Lindquist E.A."/>
            <person name="Yee Ngan C."/>
            <person name="Ohm R.A."/>
            <person name="Salamov A.A."/>
            <person name="Grigoriev I.V."/>
            <person name="Spatafora J.W."/>
            <person name="Berbee M.L."/>
        </authorList>
    </citation>
    <scope>NUCLEOTIDE SEQUENCE [LARGE SCALE GENOMIC DNA]</scope>
    <source>
        <strain evidence="9 10">JEL478</strain>
    </source>
</reference>
<dbReference type="PANTHER" id="PTHR43840">
    <property type="entry name" value="MITOCHONDRIAL METAL TRANSPORTER 1-RELATED"/>
    <property type="match status" value="1"/>
</dbReference>
<keyword evidence="5" id="KW-0472">Membrane</keyword>
<feature type="domain" description="Cation efflux protein transmembrane" evidence="7">
    <location>
        <begin position="168"/>
        <end position="272"/>
    </location>
</feature>
<keyword evidence="10" id="KW-1185">Reference proteome</keyword>
<dbReference type="Pfam" id="PF16916">
    <property type="entry name" value="ZT_dimer"/>
    <property type="match status" value="1"/>
</dbReference>
<feature type="region of interest" description="Disordered" evidence="6">
    <location>
        <begin position="514"/>
        <end position="549"/>
    </location>
</feature>
<name>A0A139A946_GONPJ</name>
<dbReference type="GO" id="GO:0030003">
    <property type="term" value="P:intracellular monoatomic cation homeostasis"/>
    <property type="evidence" value="ECO:0007669"/>
    <property type="project" value="UniProtKB-ARBA"/>
</dbReference>
<feature type="region of interest" description="Disordered" evidence="6">
    <location>
        <begin position="68"/>
        <end position="142"/>
    </location>
</feature>
<evidence type="ECO:0000256" key="4">
    <source>
        <dbReference type="ARBA" id="ARBA00022989"/>
    </source>
</evidence>
<feature type="domain" description="Cation efflux protein cytoplasmic" evidence="8">
    <location>
        <begin position="444"/>
        <end position="512"/>
    </location>
</feature>
<dbReference type="SUPFAM" id="SSF161111">
    <property type="entry name" value="Cation efflux protein transmembrane domain-like"/>
    <property type="match status" value="1"/>
</dbReference>
<comment type="subcellular location">
    <subcellularLocation>
        <location evidence="1">Membrane</location>
        <topology evidence="1">Multi-pass membrane protein</topology>
    </subcellularLocation>
</comment>
<dbReference type="InterPro" id="IPR027469">
    <property type="entry name" value="Cation_efflux_TMD_sf"/>
</dbReference>
<organism evidence="9 10">
    <name type="scientific">Gonapodya prolifera (strain JEL478)</name>
    <name type="common">Monoblepharis prolifera</name>
    <dbReference type="NCBI Taxonomy" id="1344416"/>
    <lineage>
        <taxon>Eukaryota</taxon>
        <taxon>Fungi</taxon>
        <taxon>Fungi incertae sedis</taxon>
        <taxon>Chytridiomycota</taxon>
        <taxon>Chytridiomycota incertae sedis</taxon>
        <taxon>Monoblepharidomycetes</taxon>
        <taxon>Monoblepharidales</taxon>
        <taxon>Gonapodyaceae</taxon>
        <taxon>Gonapodya</taxon>
    </lineage>
</organism>
<dbReference type="InterPro" id="IPR002524">
    <property type="entry name" value="Cation_efflux"/>
</dbReference>
<dbReference type="InterPro" id="IPR058533">
    <property type="entry name" value="Cation_efflux_TM"/>
</dbReference>
<accession>A0A139A946</accession>
<evidence type="ECO:0000256" key="6">
    <source>
        <dbReference type="SAM" id="MobiDB-lite"/>
    </source>
</evidence>
<evidence type="ECO:0000256" key="1">
    <source>
        <dbReference type="ARBA" id="ARBA00004141"/>
    </source>
</evidence>
<keyword evidence="2" id="KW-0813">Transport</keyword>
<dbReference type="InterPro" id="IPR027470">
    <property type="entry name" value="Cation_efflux_CTD"/>
</dbReference>
<keyword evidence="3" id="KW-0812">Transmembrane</keyword>
<feature type="compositionally biased region" description="Basic and acidic residues" evidence="6">
    <location>
        <begin position="114"/>
        <end position="126"/>
    </location>
</feature>
<evidence type="ECO:0000256" key="2">
    <source>
        <dbReference type="ARBA" id="ARBA00022448"/>
    </source>
</evidence>
<feature type="domain" description="Cation efflux protein transmembrane" evidence="7">
    <location>
        <begin position="335"/>
        <end position="427"/>
    </location>
</feature>
<dbReference type="Proteomes" id="UP000070544">
    <property type="component" value="Unassembled WGS sequence"/>
</dbReference>
<dbReference type="GO" id="GO:0008324">
    <property type="term" value="F:monoatomic cation transmembrane transporter activity"/>
    <property type="evidence" value="ECO:0007669"/>
    <property type="project" value="InterPro"/>
</dbReference>
<evidence type="ECO:0000259" key="7">
    <source>
        <dbReference type="Pfam" id="PF01545"/>
    </source>
</evidence>
<dbReference type="OrthoDB" id="435980at2759"/>
<dbReference type="EMBL" id="KQ965780">
    <property type="protein sequence ID" value="KXS13286.1"/>
    <property type="molecule type" value="Genomic_DNA"/>
</dbReference>
<evidence type="ECO:0000259" key="8">
    <source>
        <dbReference type="Pfam" id="PF16916"/>
    </source>
</evidence>
<dbReference type="Pfam" id="PF01545">
    <property type="entry name" value="Cation_efflux"/>
    <property type="match status" value="2"/>
</dbReference>
<feature type="compositionally biased region" description="Low complexity" evidence="6">
    <location>
        <begin position="537"/>
        <end position="549"/>
    </location>
</feature>
<dbReference type="InterPro" id="IPR050291">
    <property type="entry name" value="CDF_Transporter"/>
</dbReference>
<evidence type="ECO:0000313" key="9">
    <source>
        <dbReference type="EMBL" id="KXS13286.1"/>
    </source>
</evidence>